<dbReference type="InterPro" id="IPR003593">
    <property type="entry name" value="AAA+_ATPase"/>
</dbReference>
<dbReference type="RefSeq" id="WP_072947935.1">
    <property type="nucleotide sequence ID" value="NZ_FRCT01000001.1"/>
</dbReference>
<feature type="binding site" evidence="9">
    <location>
        <begin position="247"/>
        <end position="250"/>
    </location>
    <ligand>
        <name>GTP</name>
        <dbReference type="ChEBI" id="CHEBI:37565"/>
    </ligand>
</feature>
<dbReference type="GO" id="GO:0008312">
    <property type="term" value="F:7S RNA binding"/>
    <property type="evidence" value="ECO:0007669"/>
    <property type="project" value="InterPro"/>
</dbReference>
<dbReference type="InterPro" id="IPR022941">
    <property type="entry name" value="SRP54"/>
</dbReference>
<keyword evidence="5 9" id="KW-0342">GTP-binding</keyword>
<dbReference type="SUPFAM" id="SSF52540">
    <property type="entry name" value="P-loop containing nucleoside triphosphate hydrolases"/>
    <property type="match status" value="1"/>
</dbReference>
<dbReference type="InterPro" id="IPR004780">
    <property type="entry name" value="SRP"/>
</dbReference>
<dbReference type="SMART" id="SM00962">
    <property type="entry name" value="SRP54"/>
    <property type="match status" value="1"/>
</dbReference>
<dbReference type="SMART" id="SM00963">
    <property type="entry name" value="SRP54_N"/>
    <property type="match status" value="1"/>
</dbReference>
<dbReference type="InterPro" id="IPR036891">
    <property type="entry name" value="Signal_recog_part_SRP54_M_sf"/>
</dbReference>
<dbReference type="CDD" id="cd18539">
    <property type="entry name" value="SRP_G"/>
    <property type="match status" value="1"/>
</dbReference>
<proteinExistence type="inferred from homology"/>
<dbReference type="Gene3D" id="1.20.120.140">
    <property type="entry name" value="Signal recognition particle SRP54, nucleotide-binding domain"/>
    <property type="match status" value="1"/>
</dbReference>
<evidence type="ECO:0000256" key="3">
    <source>
        <dbReference type="ARBA" id="ARBA00022801"/>
    </source>
</evidence>
<dbReference type="Gene3D" id="1.10.260.30">
    <property type="entry name" value="Signal recognition particle, SRP54 subunit, M-domain"/>
    <property type="match status" value="1"/>
</dbReference>
<feature type="binding site" evidence="9">
    <location>
        <begin position="108"/>
        <end position="115"/>
    </location>
    <ligand>
        <name>GTP</name>
        <dbReference type="ChEBI" id="CHEBI:37565"/>
    </ligand>
</feature>
<dbReference type="PANTHER" id="PTHR11564">
    <property type="entry name" value="SIGNAL RECOGNITION PARTICLE 54K PROTEIN SRP54"/>
    <property type="match status" value="1"/>
</dbReference>
<dbReference type="EMBL" id="FRCT01000001">
    <property type="protein sequence ID" value="SHM14682.1"/>
    <property type="molecule type" value="Genomic_DNA"/>
</dbReference>
<keyword evidence="9" id="KW-0963">Cytoplasm</keyword>
<comment type="subcellular location">
    <subcellularLocation>
        <location evidence="9">Cytoplasm</location>
    </subcellularLocation>
    <text evidence="9">The SRP-RNC complex is targeted to the cytoplasmic membrane.</text>
</comment>
<evidence type="ECO:0000256" key="2">
    <source>
        <dbReference type="ARBA" id="ARBA00022741"/>
    </source>
</evidence>
<dbReference type="NCBIfam" id="TIGR00959">
    <property type="entry name" value="ffh"/>
    <property type="match status" value="1"/>
</dbReference>
<dbReference type="GO" id="GO:0005525">
    <property type="term" value="F:GTP binding"/>
    <property type="evidence" value="ECO:0007669"/>
    <property type="project" value="UniProtKB-UniRule"/>
</dbReference>
<evidence type="ECO:0000256" key="9">
    <source>
        <dbReference type="HAMAP-Rule" id="MF_00306"/>
    </source>
</evidence>
<dbReference type="Proteomes" id="UP000184394">
    <property type="component" value="Unassembled WGS sequence"/>
</dbReference>
<name>A0A1M7GE82_RUMFL</name>
<comment type="domain">
    <text evidence="9">Composed of three domains: the N-terminal N domain, which is responsible for interactions with the ribosome, the central G domain, which binds GTP, and the C-terminal M domain, which binds the RNA and the signal sequence of the RNC.</text>
</comment>
<dbReference type="Pfam" id="PF02881">
    <property type="entry name" value="SRP54_N"/>
    <property type="match status" value="1"/>
</dbReference>
<dbReference type="HAMAP" id="MF_00306">
    <property type="entry name" value="SRP54"/>
    <property type="match status" value="1"/>
</dbReference>
<dbReference type="GO" id="GO:0003924">
    <property type="term" value="F:GTPase activity"/>
    <property type="evidence" value="ECO:0007669"/>
    <property type="project" value="UniProtKB-UniRule"/>
</dbReference>
<keyword evidence="4 9" id="KW-0694">RNA-binding</keyword>
<evidence type="ECO:0000256" key="1">
    <source>
        <dbReference type="ARBA" id="ARBA00005450"/>
    </source>
</evidence>
<comment type="function">
    <text evidence="9">Involved in targeting and insertion of nascent membrane proteins into the cytoplasmic membrane. Binds to the hydrophobic signal sequence of the ribosome-nascent chain (RNC) as it emerges from the ribosomes. The SRP-RNC complex is then targeted to the cytoplasmic membrane where it interacts with the SRP receptor FtsY.</text>
</comment>
<keyword evidence="2 9" id="KW-0547">Nucleotide-binding</keyword>
<keyword evidence="6 9" id="KW-0733">Signal recognition particle</keyword>
<sequence>MAFEGLSEKLNTVFKKLKSRGKLSESDVKEAMREVRLALLEADVSYKVVKDFVKSVTERAVGEEVLSSLTPAQQVIKIVNEELVSLMGNSNSRINMASKPPTVIMMCGLQGSGKTTHAAKLAKLLKKEGHRPLLAACDIYRPAAINQLQVVGGKADVKVFEMGQTDPVVIAKKALAYAKDYGHDILIIDTAGRLHIDEALMDELINIKKETQPDEIMLVVDAMTGQDAVNVAKAFDDAVGITGVLMSKLDSDTRGGAALSVLSVTGKPIKFVGMGEKLDDFEQFHPERMASRILGMGDVLTLIEKAENVMSQKDAEKLTKKFKENKFDMDDLLDQMKSIKRMGSMKSILGMLPGVGDKIKEADIDEGQLGRIEAMITSMTKAERAKPSIINPSRKKRIAKGSGTKVEDVNRLLKQFDQMQSIMKQFTGKNGKMSLRKARKNLAGMNFDKYTGKGGGNLPF</sequence>
<feature type="domain" description="SRP54-type proteins GTP-binding" evidence="10">
    <location>
        <begin position="268"/>
        <end position="281"/>
    </location>
</feature>
<evidence type="ECO:0000256" key="7">
    <source>
        <dbReference type="ARBA" id="ARBA00023274"/>
    </source>
</evidence>
<dbReference type="InterPro" id="IPR013822">
    <property type="entry name" value="Signal_recog_particl_SRP54_hlx"/>
</dbReference>
<dbReference type="EC" id="3.6.5.4" evidence="9"/>
<evidence type="ECO:0000256" key="5">
    <source>
        <dbReference type="ARBA" id="ARBA00023134"/>
    </source>
</evidence>
<comment type="subunit">
    <text evidence="9">Part of the signal recognition particle protein translocation system, which is composed of SRP and FtsY.</text>
</comment>
<dbReference type="Pfam" id="PF00448">
    <property type="entry name" value="SRP54"/>
    <property type="match status" value="1"/>
</dbReference>
<evidence type="ECO:0000256" key="8">
    <source>
        <dbReference type="ARBA" id="ARBA00048027"/>
    </source>
</evidence>
<dbReference type="PROSITE" id="PS00300">
    <property type="entry name" value="SRP54"/>
    <property type="match status" value="1"/>
</dbReference>
<dbReference type="SMART" id="SM00382">
    <property type="entry name" value="AAA"/>
    <property type="match status" value="1"/>
</dbReference>
<dbReference type="InterPro" id="IPR000897">
    <property type="entry name" value="SRP54_GTPase_dom"/>
</dbReference>
<protein>
    <recommendedName>
        <fullName evidence="9">Signal recognition particle protein</fullName>
        <ecNumber evidence="9">3.6.5.4</ecNumber>
    </recommendedName>
    <alternativeName>
        <fullName evidence="9">Fifty-four homolog</fullName>
    </alternativeName>
</protein>
<dbReference type="InterPro" id="IPR027417">
    <property type="entry name" value="P-loop_NTPase"/>
</dbReference>
<dbReference type="OrthoDB" id="9804720at2"/>
<evidence type="ECO:0000313" key="12">
    <source>
        <dbReference type="Proteomes" id="UP000184394"/>
    </source>
</evidence>
<keyword evidence="3 9" id="KW-0378">Hydrolase</keyword>
<comment type="similarity">
    <text evidence="1 9">Belongs to the GTP-binding SRP family. SRP54 subfamily.</text>
</comment>
<dbReference type="Pfam" id="PF02978">
    <property type="entry name" value="SRP_SPB"/>
    <property type="match status" value="1"/>
</dbReference>
<feature type="binding site" evidence="9">
    <location>
        <begin position="189"/>
        <end position="193"/>
    </location>
    <ligand>
        <name>GTP</name>
        <dbReference type="ChEBI" id="CHEBI:37565"/>
    </ligand>
</feature>
<evidence type="ECO:0000256" key="6">
    <source>
        <dbReference type="ARBA" id="ARBA00023135"/>
    </source>
</evidence>
<dbReference type="InterPro" id="IPR004125">
    <property type="entry name" value="Signal_recog_particle_SRP54_M"/>
</dbReference>
<gene>
    <name evidence="9" type="primary">ffh</name>
    <name evidence="11" type="ORF">SAMN04487860_101254</name>
</gene>
<dbReference type="SUPFAM" id="SSF47446">
    <property type="entry name" value="Signal peptide-binding domain"/>
    <property type="match status" value="1"/>
</dbReference>
<dbReference type="AlphaFoldDB" id="A0A1M7GE82"/>
<evidence type="ECO:0000313" key="11">
    <source>
        <dbReference type="EMBL" id="SHM14682.1"/>
    </source>
</evidence>
<accession>A0A1M7GE82</accession>
<evidence type="ECO:0000256" key="4">
    <source>
        <dbReference type="ARBA" id="ARBA00022884"/>
    </source>
</evidence>
<organism evidence="11 12">
    <name type="scientific">Ruminococcus flavefaciens</name>
    <dbReference type="NCBI Taxonomy" id="1265"/>
    <lineage>
        <taxon>Bacteria</taxon>
        <taxon>Bacillati</taxon>
        <taxon>Bacillota</taxon>
        <taxon>Clostridia</taxon>
        <taxon>Eubacteriales</taxon>
        <taxon>Oscillospiraceae</taxon>
        <taxon>Ruminococcus</taxon>
    </lineage>
</organism>
<keyword evidence="7 9" id="KW-0687">Ribonucleoprotein</keyword>
<comment type="catalytic activity">
    <reaction evidence="8 9">
        <text>GTP + H2O = GDP + phosphate + H(+)</text>
        <dbReference type="Rhea" id="RHEA:19669"/>
        <dbReference type="ChEBI" id="CHEBI:15377"/>
        <dbReference type="ChEBI" id="CHEBI:15378"/>
        <dbReference type="ChEBI" id="CHEBI:37565"/>
        <dbReference type="ChEBI" id="CHEBI:43474"/>
        <dbReference type="ChEBI" id="CHEBI:58189"/>
        <dbReference type="EC" id="3.6.5.4"/>
    </reaction>
</comment>
<dbReference type="GO" id="GO:0006614">
    <property type="term" value="P:SRP-dependent cotranslational protein targeting to membrane"/>
    <property type="evidence" value="ECO:0007669"/>
    <property type="project" value="InterPro"/>
</dbReference>
<dbReference type="Gene3D" id="3.40.50.300">
    <property type="entry name" value="P-loop containing nucleotide triphosphate hydrolases"/>
    <property type="match status" value="1"/>
</dbReference>
<dbReference type="GO" id="GO:0048500">
    <property type="term" value="C:signal recognition particle"/>
    <property type="evidence" value="ECO:0007669"/>
    <property type="project" value="UniProtKB-UniRule"/>
</dbReference>
<dbReference type="FunFam" id="3.40.50.300:FF:000022">
    <property type="entry name" value="Signal recognition particle 54 kDa subunit"/>
    <property type="match status" value="1"/>
</dbReference>
<dbReference type="PANTHER" id="PTHR11564:SF5">
    <property type="entry name" value="SIGNAL RECOGNITION PARTICLE SUBUNIT SRP54"/>
    <property type="match status" value="1"/>
</dbReference>
<evidence type="ECO:0000259" key="10">
    <source>
        <dbReference type="PROSITE" id="PS00300"/>
    </source>
</evidence>
<reference evidence="11 12" key="1">
    <citation type="submission" date="2016-11" db="EMBL/GenBank/DDBJ databases">
        <authorList>
            <person name="Jaros S."/>
            <person name="Januszkiewicz K."/>
            <person name="Wedrychowicz H."/>
        </authorList>
    </citation>
    <scope>NUCLEOTIDE SEQUENCE [LARGE SCALE GENOMIC DNA]</scope>
    <source>
        <strain evidence="11 12">Y1</strain>
    </source>
</reference>
<dbReference type="InterPro" id="IPR042101">
    <property type="entry name" value="SRP54_N_sf"/>
</dbReference>